<evidence type="ECO:0000313" key="9">
    <source>
        <dbReference type="EMBL" id="KAE9253329.1"/>
    </source>
</evidence>
<dbReference type="EMBL" id="QXFW01000055">
    <property type="protein sequence ID" value="KAE9027735.1"/>
    <property type="molecule type" value="Genomic_DNA"/>
</dbReference>
<evidence type="ECO:0000313" key="4">
    <source>
        <dbReference type="EMBL" id="KAE9027735.1"/>
    </source>
</evidence>
<keyword evidence="13" id="KW-1185">Reference proteome</keyword>
<dbReference type="EMBL" id="QXGC01000039">
    <property type="protein sequence ID" value="KAE9253329.1"/>
    <property type="molecule type" value="Genomic_DNA"/>
</dbReference>
<evidence type="ECO:0000313" key="17">
    <source>
        <dbReference type="Proteomes" id="UP000441208"/>
    </source>
</evidence>
<evidence type="ECO:0000313" key="18">
    <source>
        <dbReference type="Proteomes" id="UP000460718"/>
    </source>
</evidence>
<sequence length="72" mass="8070">MRILLLTFAAFAASTFAFGGAMDPNCTTRALKPAHDIATLTSAQEHAQEFKHSLRHHKHHKHNDDDDDDDDD</sequence>
<dbReference type="EMBL" id="QXGE01000042">
    <property type="protein sequence ID" value="KAE9327922.1"/>
    <property type="molecule type" value="Genomic_DNA"/>
</dbReference>
<dbReference type="EMBL" id="QXFZ01000052">
    <property type="protein sequence ID" value="KAE9136845.1"/>
    <property type="molecule type" value="Genomic_DNA"/>
</dbReference>
<evidence type="ECO:0000313" key="10">
    <source>
        <dbReference type="EMBL" id="KAE9255810.1"/>
    </source>
</evidence>
<dbReference type="Proteomes" id="UP000437068">
    <property type="component" value="Unassembled WGS sequence"/>
</dbReference>
<dbReference type="Proteomes" id="UP000488956">
    <property type="component" value="Unassembled WGS sequence"/>
</dbReference>
<accession>A0A6A3ZFC7</accession>
<dbReference type="EMBL" id="QXGF01000050">
    <property type="protein sequence ID" value="KAE8948438.1"/>
    <property type="molecule type" value="Genomic_DNA"/>
</dbReference>
<dbReference type="EMBL" id="QXGA01000551">
    <property type="protein sequence ID" value="KAE9144302.1"/>
    <property type="molecule type" value="Genomic_DNA"/>
</dbReference>
<dbReference type="Proteomes" id="UP000441208">
    <property type="component" value="Unassembled WGS sequence"/>
</dbReference>
<evidence type="ECO:0000313" key="16">
    <source>
        <dbReference type="Proteomes" id="UP000440732"/>
    </source>
</evidence>
<evidence type="ECO:0000313" key="3">
    <source>
        <dbReference type="EMBL" id="KAE8948438.1"/>
    </source>
</evidence>
<evidence type="ECO:0008006" key="21">
    <source>
        <dbReference type="Google" id="ProtNLM"/>
    </source>
</evidence>
<evidence type="ECO:0000313" key="19">
    <source>
        <dbReference type="Proteomes" id="UP000476176"/>
    </source>
</evidence>
<feature type="signal peptide" evidence="2">
    <location>
        <begin position="1"/>
        <end position="17"/>
    </location>
</feature>
<name>A0A6A3ZFC7_9STRA</name>
<dbReference type="Proteomes" id="UP000433483">
    <property type="component" value="Unassembled WGS sequence"/>
</dbReference>
<evidence type="ECO:0000256" key="1">
    <source>
        <dbReference type="SAM" id="MobiDB-lite"/>
    </source>
</evidence>
<organism evidence="8 13">
    <name type="scientific">Phytophthora fragariae</name>
    <dbReference type="NCBI Taxonomy" id="53985"/>
    <lineage>
        <taxon>Eukaryota</taxon>
        <taxon>Sar</taxon>
        <taxon>Stramenopiles</taxon>
        <taxon>Oomycota</taxon>
        <taxon>Peronosporomycetes</taxon>
        <taxon>Peronosporales</taxon>
        <taxon>Peronosporaceae</taxon>
        <taxon>Phytophthora</taxon>
    </lineage>
</organism>
<gene>
    <name evidence="11" type="ORF">PF001_g1685</name>
    <name evidence="10" type="ORF">PF002_g2160</name>
    <name evidence="9" type="ORF">PF004_g1576</name>
    <name evidence="8" type="ORF">PF005_g1904</name>
    <name evidence="7" type="ORF">PF006_g10747</name>
    <name evidence="6" type="ORF">PF007_g2021</name>
    <name evidence="3" type="ORF">PF009_g2018</name>
    <name evidence="5" type="ORF">PF010_g18531</name>
    <name evidence="4" type="ORF">PF011_g1917</name>
</gene>
<dbReference type="Proteomes" id="UP000429523">
    <property type="component" value="Unassembled WGS sequence"/>
</dbReference>
<evidence type="ECO:0000313" key="14">
    <source>
        <dbReference type="Proteomes" id="UP000437068"/>
    </source>
</evidence>
<dbReference type="Proteomes" id="UP000440367">
    <property type="component" value="Unassembled WGS sequence"/>
</dbReference>
<evidence type="ECO:0000313" key="20">
    <source>
        <dbReference type="Proteomes" id="UP000488956"/>
    </source>
</evidence>
<feature type="chain" id="PRO_5036380985" description="RxLR effector protein" evidence="2">
    <location>
        <begin position="18"/>
        <end position="72"/>
    </location>
</feature>
<evidence type="ECO:0000313" key="11">
    <source>
        <dbReference type="EMBL" id="KAE9327922.1"/>
    </source>
</evidence>
<dbReference type="Proteomes" id="UP000460718">
    <property type="component" value="Unassembled WGS sequence"/>
</dbReference>
<comment type="caution">
    <text evidence="8">The sequence shown here is derived from an EMBL/GenBank/DDBJ whole genome shotgun (WGS) entry which is preliminary data.</text>
</comment>
<evidence type="ECO:0000313" key="8">
    <source>
        <dbReference type="EMBL" id="KAE9234374.1"/>
    </source>
</evidence>
<evidence type="ECO:0000313" key="15">
    <source>
        <dbReference type="Proteomes" id="UP000440367"/>
    </source>
</evidence>
<evidence type="ECO:0000256" key="2">
    <source>
        <dbReference type="SAM" id="SignalP"/>
    </source>
</evidence>
<feature type="region of interest" description="Disordered" evidence="1">
    <location>
        <begin position="44"/>
        <end position="72"/>
    </location>
</feature>
<dbReference type="OrthoDB" id="10409934at2759"/>
<evidence type="ECO:0000313" key="6">
    <source>
        <dbReference type="EMBL" id="KAE9136845.1"/>
    </source>
</evidence>
<keyword evidence="2" id="KW-0732">Signal</keyword>
<dbReference type="EMBL" id="QXFX01001420">
    <property type="protein sequence ID" value="KAE9090584.1"/>
    <property type="molecule type" value="Genomic_DNA"/>
</dbReference>
<dbReference type="AlphaFoldDB" id="A0A6A3ZFC7"/>
<protein>
    <recommendedName>
        <fullName evidence="21">RxLR effector protein</fullName>
    </recommendedName>
</protein>
<evidence type="ECO:0000313" key="7">
    <source>
        <dbReference type="EMBL" id="KAE9144302.1"/>
    </source>
</evidence>
<dbReference type="EMBL" id="QXGD01000054">
    <property type="protein sequence ID" value="KAE9255810.1"/>
    <property type="molecule type" value="Genomic_DNA"/>
</dbReference>
<dbReference type="Proteomes" id="UP000476176">
    <property type="component" value="Unassembled WGS sequence"/>
</dbReference>
<evidence type="ECO:0000313" key="12">
    <source>
        <dbReference type="Proteomes" id="UP000429523"/>
    </source>
</evidence>
<proteinExistence type="predicted"/>
<evidence type="ECO:0000313" key="13">
    <source>
        <dbReference type="Proteomes" id="UP000433483"/>
    </source>
</evidence>
<dbReference type="Proteomes" id="UP000440732">
    <property type="component" value="Unassembled WGS sequence"/>
</dbReference>
<dbReference type="EMBL" id="QXGB01000048">
    <property type="protein sequence ID" value="KAE9234374.1"/>
    <property type="molecule type" value="Genomic_DNA"/>
</dbReference>
<evidence type="ECO:0000313" key="5">
    <source>
        <dbReference type="EMBL" id="KAE9090584.1"/>
    </source>
</evidence>
<reference evidence="12 13" key="1">
    <citation type="submission" date="2018-08" db="EMBL/GenBank/DDBJ databases">
        <title>Genomic investigation of the strawberry pathogen Phytophthora fragariae indicates pathogenicity is determined by transcriptional variation in three key races.</title>
        <authorList>
            <person name="Adams T.M."/>
            <person name="Armitage A.D."/>
            <person name="Sobczyk M.K."/>
            <person name="Bates H.J."/>
            <person name="Dunwell J.M."/>
            <person name="Nellist C.F."/>
            <person name="Harrison R.J."/>
        </authorList>
    </citation>
    <scope>NUCLEOTIDE SEQUENCE [LARGE SCALE GENOMIC DNA]</scope>
    <source>
        <strain evidence="11 14">A4</strain>
        <strain evidence="10 15">BC-1</strain>
        <strain evidence="9 19">BC-23</strain>
        <strain evidence="8 13">NOV-27</strain>
        <strain evidence="7 16">NOV-5</strain>
        <strain evidence="6 17">NOV-71</strain>
        <strain evidence="3 12">NOV-9</strain>
        <strain evidence="5 20">ONT-3</strain>
        <strain evidence="4 18">SCRP245</strain>
    </source>
</reference>